<feature type="region of interest" description="Disordered" evidence="1">
    <location>
        <begin position="231"/>
        <end position="278"/>
    </location>
</feature>
<feature type="compositionally biased region" description="Low complexity" evidence="1">
    <location>
        <begin position="233"/>
        <end position="252"/>
    </location>
</feature>
<name>A0A8J3VS41_9ACTN</name>
<evidence type="ECO:0000256" key="1">
    <source>
        <dbReference type="SAM" id="MobiDB-lite"/>
    </source>
</evidence>
<protein>
    <submittedName>
        <fullName evidence="2">Uncharacterized protein</fullName>
    </submittedName>
</protein>
<organism evidence="2 3">
    <name type="scientific">Rugosimonospora africana</name>
    <dbReference type="NCBI Taxonomy" id="556532"/>
    <lineage>
        <taxon>Bacteria</taxon>
        <taxon>Bacillati</taxon>
        <taxon>Actinomycetota</taxon>
        <taxon>Actinomycetes</taxon>
        <taxon>Micromonosporales</taxon>
        <taxon>Micromonosporaceae</taxon>
        <taxon>Rugosimonospora</taxon>
    </lineage>
</organism>
<feature type="compositionally biased region" description="Polar residues" evidence="1">
    <location>
        <begin position="269"/>
        <end position="278"/>
    </location>
</feature>
<comment type="caution">
    <text evidence="2">The sequence shown here is derived from an EMBL/GenBank/DDBJ whole genome shotgun (WGS) entry which is preliminary data.</text>
</comment>
<accession>A0A8J3VS41</accession>
<evidence type="ECO:0000313" key="2">
    <source>
        <dbReference type="EMBL" id="GIH16870.1"/>
    </source>
</evidence>
<dbReference type="Proteomes" id="UP000642748">
    <property type="component" value="Unassembled WGS sequence"/>
</dbReference>
<reference evidence="2" key="1">
    <citation type="submission" date="2021-01" db="EMBL/GenBank/DDBJ databases">
        <title>Whole genome shotgun sequence of Rugosimonospora africana NBRC 104875.</title>
        <authorList>
            <person name="Komaki H."/>
            <person name="Tamura T."/>
        </authorList>
    </citation>
    <scope>NUCLEOTIDE SEQUENCE</scope>
    <source>
        <strain evidence="2">NBRC 104875</strain>
    </source>
</reference>
<keyword evidence="3" id="KW-1185">Reference proteome</keyword>
<dbReference type="AlphaFoldDB" id="A0A8J3VS41"/>
<feature type="region of interest" description="Disordered" evidence="1">
    <location>
        <begin position="134"/>
        <end position="180"/>
    </location>
</feature>
<proteinExistence type="predicted"/>
<dbReference type="EMBL" id="BONZ01000048">
    <property type="protein sequence ID" value="GIH16870.1"/>
    <property type="molecule type" value="Genomic_DNA"/>
</dbReference>
<sequence length="278" mass="27561">MRWRRALWGAMRTWRPGRIGLTEADRLVAGDPPSPGYPGLGALLNMAKAPASEEELAGERAAVAGFAAAYRGAVPASVPRGRRSAWVPLSAKGVAVKVAAGVAVLAVGGTAAAETGNLPAGAQQRAHRMFSSLGVPAADSGGRSTGAGPAGVAGSVRPSTSAVPTPRAGGTTPRSSDPATLAQCEAWDAEREDPRGKAMTAQAHRALFAVAGGQSRVPAFCAALLTPSPDGRPSAGVAPAHPGAATATPSHPGGQGTANGNGNGHPTPGSHQESHGTP</sequence>
<evidence type="ECO:0000313" key="3">
    <source>
        <dbReference type="Proteomes" id="UP000642748"/>
    </source>
</evidence>
<feature type="compositionally biased region" description="Gly residues" evidence="1">
    <location>
        <begin position="253"/>
        <end position="263"/>
    </location>
</feature>
<gene>
    <name evidence="2" type="ORF">Raf01_50420</name>
</gene>